<dbReference type="PANTHER" id="PTHR32063:SF76">
    <property type="entry name" value="EFFLUX PUMP MEMBRANE TRANSPORTER"/>
    <property type="match status" value="1"/>
</dbReference>
<dbReference type="SUPFAM" id="SSF82714">
    <property type="entry name" value="Multidrug efflux transporter AcrB TolC docking domain, DN and DC subdomains"/>
    <property type="match status" value="2"/>
</dbReference>
<feature type="transmembrane region" description="Helical" evidence="9">
    <location>
        <begin position="536"/>
        <end position="553"/>
    </location>
</feature>
<evidence type="ECO:0000313" key="11">
    <source>
        <dbReference type="Proteomes" id="UP000005019"/>
    </source>
</evidence>
<keyword evidence="3 9" id="KW-0813">Transport</keyword>
<gene>
    <name evidence="10" type="ORF">METUNv1_02702</name>
</gene>
<dbReference type="OrthoDB" id="9176627at2"/>
<dbReference type="GO" id="GO:0005886">
    <property type="term" value="C:plasma membrane"/>
    <property type="evidence" value="ECO:0007669"/>
    <property type="project" value="UniProtKB-SubCell"/>
</dbReference>
<proteinExistence type="inferred from homology"/>
<comment type="similarity">
    <text evidence="2 9">Belongs to the resistance-nodulation-cell division (RND) (TC 2.A.6) family.</text>
</comment>
<comment type="caution">
    <text evidence="9">Lacks conserved residue(s) required for the propagation of feature annotation.</text>
</comment>
<evidence type="ECO:0000256" key="3">
    <source>
        <dbReference type="ARBA" id="ARBA00022448"/>
    </source>
</evidence>
<dbReference type="GO" id="GO:0009636">
    <property type="term" value="P:response to toxic substance"/>
    <property type="evidence" value="ECO:0007669"/>
    <property type="project" value="UniProtKB-ARBA"/>
</dbReference>
<dbReference type="InterPro" id="IPR027463">
    <property type="entry name" value="AcrB_DN_DC_subdom"/>
</dbReference>
<accession>F5REI1</accession>
<feature type="transmembrane region" description="Helical" evidence="9">
    <location>
        <begin position="866"/>
        <end position="884"/>
    </location>
</feature>
<feature type="transmembrane region" description="Helical" evidence="9">
    <location>
        <begin position="436"/>
        <end position="460"/>
    </location>
</feature>
<evidence type="ECO:0000313" key="10">
    <source>
        <dbReference type="EMBL" id="EGK71312.1"/>
    </source>
</evidence>
<dbReference type="Gene3D" id="3.30.70.1440">
    <property type="entry name" value="Multidrug efflux transporter AcrB pore domain"/>
    <property type="match status" value="1"/>
</dbReference>
<dbReference type="Proteomes" id="UP000005019">
    <property type="component" value="Unassembled WGS sequence"/>
</dbReference>
<dbReference type="InterPro" id="IPR004764">
    <property type="entry name" value="MdtF-like"/>
</dbReference>
<feature type="transmembrane region" description="Helical" evidence="9">
    <location>
        <begin position="965"/>
        <end position="984"/>
    </location>
</feature>
<dbReference type="Gene3D" id="3.30.2090.10">
    <property type="entry name" value="Multidrug efflux transporter AcrB TolC docking domain, DN and DC subdomains"/>
    <property type="match status" value="2"/>
</dbReference>
<dbReference type="PANTHER" id="PTHR32063">
    <property type="match status" value="1"/>
</dbReference>
<evidence type="ECO:0000256" key="4">
    <source>
        <dbReference type="ARBA" id="ARBA00022475"/>
    </source>
</evidence>
<comment type="caution">
    <text evidence="10">The sequence shown here is derived from an EMBL/GenBank/DDBJ whole genome shotgun (WGS) entry which is preliminary data.</text>
</comment>
<dbReference type="AlphaFoldDB" id="F5REI1"/>
<dbReference type="Gene3D" id="3.30.70.1320">
    <property type="entry name" value="Multidrug efflux transporter AcrB pore domain like"/>
    <property type="match status" value="1"/>
</dbReference>
<dbReference type="NCBIfam" id="TIGR00915">
    <property type="entry name" value="2A0602"/>
    <property type="match status" value="1"/>
</dbReference>
<keyword evidence="8 9" id="KW-0472">Membrane</keyword>
<feature type="transmembrane region" description="Helical" evidence="9">
    <location>
        <begin position="472"/>
        <end position="499"/>
    </location>
</feature>
<reference evidence="10 11" key="1">
    <citation type="journal article" date="2011" name="J. Bacteriol.">
        <title>Genome sequence of Methyloversatilis universalis FAM5T, a methylotrophic representative of the order Rhodocyclales.</title>
        <authorList>
            <person name="Kittichotirat W."/>
            <person name="Good N.M."/>
            <person name="Hall R."/>
            <person name="Bringel F."/>
            <person name="Lajus A."/>
            <person name="Medigue C."/>
            <person name="Smalley N.E."/>
            <person name="Beck D."/>
            <person name="Bumgarner R."/>
            <person name="Vuilleumier S."/>
            <person name="Kalyuzhnaya M.G."/>
        </authorList>
    </citation>
    <scope>NUCLEOTIDE SEQUENCE [LARGE SCALE GENOMIC DNA]</scope>
    <source>
        <strain evidence="11">ATCC BAA-1314 / JCM 13912 / FAM5</strain>
    </source>
</reference>
<evidence type="ECO:0000256" key="6">
    <source>
        <dbReference type="ARBA" id="ARBA00022692"/>
    </source>
</evidence>
<evidence type="ECO:0000256" key="5">
    <source>
        <dbReference type="ARBA" id="ARBA00022519"/>
    </source>
</evidence>
<dbReference type="GO" id="GO:0042910">
    <property type="term" value="F:xenobiotic transmembrane transporter activity"/>
    <property type="evidence" value="ECO:0007669"/>
    <property type="project" value="TreeGrafter"/>
</dbReference>
<protein>
    <recommendedName>
        <fullName evidence="9">Efflux pump membrane transporter</fullName>
    </recommendedName>
</protein>
<dbReference type="EMBL" id="AFHG01000052">
    <property type="protein sequence ID" value="EGK71312.1"/>
    <property type="molecule type" value="Genomic_DNA"/>
</dbReference>
<keyword evidence="4" id="KW-1003">Cell membrane</keyword>
<sequence>MFSRFFIDRPIFAFVISILIALAGLAAMRTLPIAQYPEIAPPEVMVRAVYPGASAETIAQTVAAPLESVITGVEGMMYMRSTSTSNGVVEIYVTFEIGTDPDKAAVNVNNRVKQADARLPEEVRRQGVVVEKGSSAFLAVMAFYSPNGTYDQLYASNYVTLNVLDNIKKIPGTTNVQIFGAKDYAMRIWLRPDRMTQLGVTVPEIATALRDQNAQFAAGKIGQSPTGGGQDMVYTITAKGRLSTVEEFDNIILRSNADGSKLRLRDVARVELGSKDNDFNGTYNGKPAVLMGVFLQPGANALDVAKEVKGAVAEMATRFPADLTYSIPYDTTRFVEVSIKEVVKTLGEAMILVFIVVFIFLQNIRATLIPVLAVPVSLLGTFAGLHLLGYSINTLTLFGMVLAIGIVVDDAIVVLENVERIMHEQHLTAREAALKAMHEVTGPVVAIVLVLTAVFVPIAFLGGLTGELYRQFAVTISIAVVLSGLVALTMTPALCVALLKNEHKSTARVFVWFNDWFTRVTHRYTGAVTWMIRRSAVGVLLFAGMVVVTAGLWSKTPGSLVPDEDQGYYIAAVFLPDGATLERTDKVVNEVIAAIQSNPANEHVMAFSGMDFIGGGFKNSAATIFVSQKHWDERQMTTQQLVGELFGKTAGIKEALVLAFNPPAIFGLGNTGGFEFYLQNRGDGGTPKLVEGMGALIGASHQSKVLAGGLQTLWRPNAPQLYVDVDRERAKSLGVSMNDAFTTLSGTLGTYYVNDFNKFGRVWQVLMSAESQYRRSPEDIGRLYVKNAAGDMVPVSAFAKVNYSAGPDTVDRYNNLPAVKLMGQAGPGFSSGQAIAEVERLVKDLPGDLSFEWTGAAFQEKRVSSAAAVALILAAVMVFLILAAQYEKWSLPFSVLLAMPFGIFGALTAVWLRGMTNDVYFQIGLVTLLGLSAKNAILIVEYAVLKHQEGYPVAAAAIEAARLRLRPIVMTSLAFILGVLPLAISSGAGAGARVSVGTGVIGGMVAATFLAIFFVPLFYKLIVDRRLATPDEELKVHKPEHPHVHAHH</sequence>
<evidence type="ECO:0000256" key="8">
    <source>
        <dbReference type="ARBA" id="ARBA00023136"/>
    </source>
</evidence>
<evidence type="ECO:0000256" key="7">
    <source>
        <dbReference type="ARBA" id="ARBA00022989"/>
    </source>
</evidence>
<evidence type="ECO:0000256" key="1">
    <source>
        <dbReference type="ARBA" id="ARBA00004429"/>
    </source>
</evidence>
<dbReference type="PRINTS" id="PR00702">
    <property type="entry name" value="ACRIFLAVINRP"/>
</dbReference>
<evidence type="ECO:0000256" key="2">
    <source>
        <dbReference type="ARBA" id="ARBA00010942"/>
    </source>
</evidence>
<dbReference type="InterPro" id="IPR001036">
    <property type="entry name" value="Acrflvin-R"/>
</dbReference>
<dbReference type="Gene3D" id="3.30.70.1430">
    <property type="entry name" value="Multidrug efflux transporter AcrB pore domain"/>
    <property type="match status" value="2"/>
</dbReference>
<dbReference type="SUPFAM" id="SSF82693">
    <property type="entry name" value="Multidrug efflux transporter AcrB pore domain, PN1, PN2, PC1 and PC2 subdomains"/>
    <property type="match status" value="4"/>
</dbReference>
<comment type="subcellular location">
    <subcellularLocation>
        <location evidence="1 9">Cell inner membrane</location>
        <topology evidence="1 9">Multi-pass membrane protein</topology>
    </subcellularLocation>
</comment>
<keyword evidence="5 9" id="KW-0997">Cell inner membrane</keyword>
<dbReference type="NCBIfam" id="NF000282">
    <property type="entry name" value="RND_permease_1"/>
    <property type="match status" value="1"/>
</dbReference>
<feature type="transmembrane region" description="Helical" evidence="9">
    <location>
        <begin position="891"/>
        <end position="913"/>
    </location>
</feature>
<dbReference type="RefSeq" id="WP_008062548.1">
    <property type="nucleotide sequence ID" value="NZ_AFHG01000052.1"/>
</dbReference>
<dbReference type="eggNOG" id="COG0841">
    <property type="taxonomic scope" value="Bacteria"/>
</dbReference>
<keyword evidence="7 9" id="KW-1133">Transmembrane helix</keyword>
<dbReference type="Pfam" id="PF00873">
    <property type="entry name" value="ACR_tran"/>
    <property type="match status" value="1"/>
</dbReference>
<feature type="transmembrane region" description="Helical" evidence="9">
    <location>
        <begin position="919"/>
        <end position="944"/>
    </location>
</feature>
<dbReference type="Gene3D" id="1.20.1640.10">
    <property type="entry name" value="Multidrug efflux transporter AcrB transmembrane domain"/>
    <property type="match status" value="2"/>
</dbReference>
<feature type="transmembrane region" description="Helical" evidence="9">
    <location>
        <begin position="368"/>
        <end position="389"/>
    </location>
</feature>
<dbReference type="FunFam" id="1.20.1640.10:FF:000001">
    <property type="entry name" value="Efflux pump membrane transporter"/>
    <property type="match status" value="1"/>
</dbReference>
<dbReference type="SUPFAM" id="SSF82866">
    <property type="entry name" value="Multidrug efflux transporter AcrB transmembrane domain"/>
    <property type="match status" value="2"/>
</dbReference>
<keyword evidence="6 9" id="KW-0812">Transmembrane</keyword>
<feature type="transmembrane region" description="Helical" evidence="9">
    <location>
        <begin position="342"/>
        <end position="361"/>
    </location>
</feature>
<feature type="transmembrane region" description="Helical" evidence="9">
    <location>
        <begin position="996"/>
        <end position="1019"/>
    </location>
</feature>
<name>F5REI1_METUF</name>
<organism evidence="10 11">
    <name type="scientific">Methyloversatilis universalis (strain ATCC BAA-1314 / DSM 25237 / JCM 13912 / CCUG 52030 / FAM5)</name>
    <dbReference type="NCBI Taxonomy" id="1000565"/>
    <lineage>
        <taxon>Bacteria</taxon>
        <taxon>Pseudomonadati</taxon>
        <taxon>Pseudomonadota</taxon>
        <taxon>Betaproteobacteria</taxon>
        <taxon>Nitrosomonadales</taxon>
        <taxon>Sterolibacteriaceae</taxon>
        <taxon>Methyloversatilis</taxon>
    </lineage>
</organism>
<keyword evidence="11" id="KW-1185">Reference proteome</keyword>
<dbReference type="FunFam" id="3.30.70.1430:FF:000001">
    <property type="entry name" value="Efflux pump membrane transporter"/>
    <property type="match status" value="1"/>
</dbReference>
<dbReference type="STRING" id="1000565.METUNv1_02702"/>
<dbReference type="GO" id="GO:0015562">
    <property type="term" value="F:efflux transmembrane transporter activity"/>
    <property type="evidence" value="ECO:0007669"/>
    <property type="project" value="InterPro"/>
</dbReference>
<evidence type="ECO:0000256" key="9">
    <source>
        <dbReference type="RuleBase" id="RU364070"/>
    </source>
</evidence>
<feature type="transmembrane region" description="Helical" evidence="9">
    <location>
        <begin position="395"/>
        <end position="415"/>
    </location>
</feature>